<keyword evidence="6 11" id="KW-1133">Transmembrane helix</keyword>
<keyword evidence="7" id="KW-0811">Translocation</keyword>
<feature type="compositionally biased region" description="Low complexity" evidence="10">
    <location>
        <begin position="164"/>
        <end position="174"/>
    </location>
</feature>
<dbReference type="GO" id="GO:0005789">
    <property type="term" value="C:endoplasmic reticulum membrane"/>
    <property type="evidence" value="ECO:0007669"/>
    <property type="project" value="TreeGrafter"/>
</dbReference>
<reference evidence="14" key="3">
    <citation type="submission" date="2025-09" db="UniProtKB">
        <authorList>
            <consortium name="Ensembl"/>
        </authorList>
    </citation>
    <scope>IDENTIFICATION</scope>
</reference>
<evidence type="ECO:0000256" key="3">
    <source>
        <dbReference type="ARBA" id="ARBA00022448"/>
    </source>
</evidence>
<sequence>MCNPVLFVQSSVCVCVCVCVHHTNAKTHTPLRADKTKASSVQELLSLSLSCRKDSKSEKARRRSGRKVRGCLSLARALRSQRGRNWAAGSRPAPRDATTPGRRAKAERAPGRGGVGAEQQQHSGRPPARPRRTPVQAEAGLRRAGGRAGRRSPAGRQQREARLRWGAGLRLARPPARPPSCPRGRGRSRRSWRRGRAEAERGGGGRAAAGGFGAGHGVPQAGQKPPALQPGVPHPQPRRRGLLPGALRPRRAHVRDGEIVLYHYGLKDLVTILFYIFIAIILHAVVQEYALDKINRRLHLSKIKHSKFNESGQLVAFHIASMAWCLYVLATEGYLSNPKSLWENYPHVHLPFQVKFFYLCQLSYWLHALPELYFQKVRKEEIPRQLQYISLYLVHIAGAYLLNLTRLGLILLLLQYVAEFLFHMARLFYFTDENNEKLFNAWAVVFVVSRLFTLTLSVLVIGFGLARVENQAFDPEKGNFNTLLFRMCVLLLVCFSQAWMMWRFIHFQLRRWREYWNEQSARKKAAAAAAATHGKQQLKTIKRESGYHENGVVKAENDPKLLQHTKQSCLDFAATGAICLPRQLRGSLLKGAQSSLHNLASSCTKLSSHRVAYCRTIQVPYIAV</sequence>
<feature type="domain" description="TLC" evidence="13">
    <location>
        <begin position="306"/>
        <end position="515"/>
    </location>
</feature>
<accession>A0A670HVC1</accession>
<keyword evidence="8 9" id="KW-0472">Membrane</keyword>
<feature type="transmembrane region" description="Helical" evidence="11">
    <location>
        <begin position="409"/>
        <end position="429"/>
    </location>
</feature>
<evidence type="ECO:0000256" key="5">
    <source>
        <dbReference type="ARBA" id="ARBA00022927"/>
    </source>
</evidence>
<feature type="region of interest" description="Disordered" evidence="10">
    <location>
        <begin position="82"/>
        <end position="243"/>
    </location>
</feature>
<evidence type="ECO:0000256" key="7">
    <source>
        <dbReference type="ARBA" id="ARBA00023010"/>
    </source>
</evidence>
<dbReference type="Proteomes" id="UP000472272">
    <property type="component" value="Chromosome 3"/>
</dbReference>
<proteinExistence type="inferred from homology"/>
<dbReference type="GO" id="GO:0045048">
    <property type="term" value="P:protein insertion into ER membrane"/>
    <property type="evidence" value="ECO:0007669"/>
    <property type="project" value="TreeGrafter"/>
</dbReference>
<dbReference type="GO" id="GO:0006616">
    <property type="term" value="P:SRP-dependent cotranslational protein targeting to membrane, translocation"/>
    <property type="evidence" value="ECO:0007669"/>
    <property type="project" value="InterPro"/>
</dbReference>
<evidence type="ECO:0000256" key="4">
    <source>
        <dbReference type="ARBA" id="ARBA00022692"/>
    </source>
</evidence>
<evidence type="ECO:0000256" key="12">
    <source>
        <dbReference type="SAM" id="SignalP"/>
    </source>
</evidence>
<keyword evidence="4 9" id="KW-0812">Transmembrane</keyword>
<evidence type="ECO:0000256" key="6">
    <source>
        <dbReference type="ARBA" id="ARBA00022989"/>
    </source>
</evidence>
<evidence type="ECO:0000256" key="2">
    <source>
        <dbReference type="ARBA" id="ARBA00005999"/>
    </source>
</evidence>
<feature type="transmembrane region" description="Helical" evidence="11">
    <location>
        <begin position="272"/>
        <end position="291"/>
    </location>
</feature>
<dbReference type="InterPro" id="IPR006634">
    <property type="entry name" value="TLC-dom"/>
</dbReference>
<feature type="signal peptide" evidence="12">
    <location>
        <begin position="1"/>
        <end position="25"/>
    </location>
</feature>
<feature type="transmembrane region" description="Helical" evidence="11">
    <location>
        <begin position="312"/>
        <end position="336"/>
    </location>
</feature>
<evidence type="ECO:0000256" key="1">
    <source>
        <dbReference type="ARBA" id="ARBA00004141"/>
    </source>
</evidence>
<dbReference type="AlphaFoldDB" id="A0A670HVC1"/>
<evidence type="ECO:0000256" key="11">
    <source>
        <dbReference type="SAM" id="Phobius"/>
    </source>
</evidence>
<feature type="chain" id="PRO_5025601103" evidence="12">
    <location>
        <begin position="26"/>
        <end position="624"/>
    </location>
</feature>
<dbReference type="Pfam" id="PF03798">
    <property type="entry name" value="TRAM_LAG1_CLN8"/>
    <property type="match status" value="1"/>
</dbReference>
<dbReference type="InterPro" id="IPR016447">
    <property type="entry name" value="Translocation_assoc_membrane"/>
</dbReference>
<dbReference type="Ensembl" id="ENSPMRT00000003725.1">
    <property type="protein sequence ID" value="ENSPMRP00000003471.1"/>
    <property type="gene ID" value="ENSPMRG00000002403.1"/>
</dbReference>
<comment type="similarity">
    <text evidence="2">Belongs to the TRAM family.</text>
</comment>
<reference evidence="14 15" key="1">
    <citation type="journal article" date="2019" name="Proc. Natl. Acad. Sci. U.S.A.">
        <title>Regulatory changes in pterin and carotenoid genes underlie balanced color polymorphisms in the wall lizard.</title>
        <authorList>
            <person name="Andrade P."/>
            <person name="Pinho C."/>
            <person name="Perez I de Lanuza G."/>
            <person name="Afonso S."/>
            <person name="Brejcha J."/>
            <person name="Rubin C.J."/>
            <person name="Wallerman O."/>
            <person name="Pereira P."/>
            <person name="Sabatino S.J."/>
            <person name="Bellati A."/>
            <person name="Pellitteri-Rosa D."/>
            <person name="Bosakova Z."/>
            <person name="Bunikis I."/>
            <person name="Carretero M.A."/>
            <person name="Feiner N."/>
            <person name="Marsik P."/>
            <person name="Pauperio F."/>
            <person name="Salvi D."/>
            <person name="Soler L."/>
            <person name="While G.M."/>
            <person name="Uller T."/>
            <person name="Font E."/>
            <person name="Andersson L."/>
            <person name="Carneiro M."/>
        </authorList>
    </citation>
    <scope>NUCLEOTIDE SEQUENCE</scope>
</reference>
<keyword evidence="15" id="KW-1185">Reference proteome</keyword>
<evidence type="ECO:0000256" key="8">
    <source>
        <dbReference type="ARBA" id="ARBA00023136"/>
    </source>
</evidence>
<comment type="subcellular location">
    <subcellularLocation>
        <location evidence="1">Membrane</location>
        <topology evidence="1">Multi-pass membrane protein</topology>
    </subcellularLocation>
</comment>
<gene>
    <name evidence="14" type="primary">TRAM2</name>
</gene>
<feature type="compositionally biased region" description="Gly residues" evidence="10">
    <location>
        <begin position="204"/>
        <end position="216"/>
    </location>
</feature>
<name>A0A670HVC1_PODMU</name>
<evidence type="ECO:0000256" key="10">
    <source>
        <dbReference type="SAM" id="MobiDB-lite"/>
    </source>
</evidence>
<organism evidence="14 15">
    <name type="scientific">Podarcis muralis</name>
    <name type="common">Wall lizard</name>
    <name type="synonym">Lacerta muralis</name>
    <dbReference type="NCBI Taxonomy" id="64176"/>
    <lineage>
        <taxon>Eukaryota</taxon>
        <taxon>Metazoa</taxon>
        <taxon>Chordata</taxon>
        <taxon>Craniata</taxon>
        <taxon>Vertebrata</taxon>
        <taxon>Euteleostomi</taxon>
        <taxon>Lepidosauria</taxon>
        <taxon>Squamata</taxon>
        <taxon>Bifurcata</taxon>
        <taxon>Unidentata</taxon>
        <taxon>Episquamata</taxon>
        <taxon>Laterata</taxon>
        <taxon>Lacertibaenia</taxon>
        <taxon>Lacertidae</taxon>
        <taxon>Podarcis</taxon>
    </lineage>
</organism>
<evidence type="ECO:0000259" key="13">
    <source>
        <dbReference type="PROSITE" id="PS50922"/>
    </source>
</evidence>
<feature type="compositionally biased region" description="Basic residues" evidence="10">
    <location>
        <begin position="184"/>
        <end position="194"/>
    </location>
</feature>
<evidence type="ECO:0000313" key="15">
    <source>
        <dbReference type="Proteomes" id="UP000472272"/>
    </source>
</evidence>
<feature type="transmembrane region" description="Helical" evidence="11">
    <location>
        <begin position="441"/>
        <end position="463"/>
    </location>
</feature>
<keyword evidence="3" id="KW-0813">Transport</keyword>
<keyword evidence="5" id="KW-0653">Protein transport</keyword>
<evidence type="ECO:0000313" key="14">
    <source>
        <dbReference type="Ensembl" id="ENSPMRP00000003471.1"/>
    </source>
</evidence>
<dbReference type="GeneTree" id="ENSGT00510000046470"/>
<evidence type="ECO:0000256" key="9">
    <source>
        <dbReference type="PROSITE-ProRule" id="PRU00205"/>
    </source>
</evidence>
<dbReference type="PANTHER" id="PTHR12371:SF4">
    <property type="entry name" value="TRANSLOCATING CHAIN-ASSOCIATED MEMBRANE PROTEIN 2"/>
    <property type="match status" value="1"/>
</dbReference>
<dbReference type="PROSITE" id="PS50922">
    <property type="entry name" value="TLC"/>
    <property type="match status" value="1"/>
</dbReference>
<keyword evidence="12" id="KW-0732">Signal</keyword>
<protein>
    <submittedName>
        <fullName evidence="14">Translocation associated membrane protein 2</fullName>
    </submittedName>
</protein>
<dbReference type="PANTHER" id="PTHR12371">
    <property type="entry name" value="TRANSLOCATION ASSOCIATED MEMBRANE PROTEIN"/>
    <property type="match status" value="1"/>
</dbReference>
<reference evidence="14" key="2">
    <citation type="submission" date="2025-08" db="UniProtKB">
        <authorList>
            <consortium name="Ensembl"/>
        </authorList>
    </citation>
    <scope>IDENTIFICATION</scope>
</reference>
<dbReference type="SMART" id="SM00724">
    <property type="entry name" value="TLC"/>
    <property type="match status" value="1"/>
</dbReference>
<feature type="transmembrane region" description="Helical" evidence="11">
    <location>
        <begin position="483"/>
        <end position="505"/>
    </location>
</feature>